<keyword evidence="1" id="KW-0175">Coiled coil</keyword>
<dbReference type="EMBL" id="OX451737">
    <property type="protein sequence ID" value="CAI8597987.1"/>
    <property type="molecule type" value="Genomic_DNA"/>
</dbReference>
<feature type="coiled-coil region" evidence="1">
    <location>
        <begin position="64"/>
        <end position="162"/>
    </location>
</feature>
<sequence>MAEPTEIRSQISEIHKLCRGDGDGAGEESNPSDSPDLLLDCALYVQNTVEQIVSEFSDFDSLGISDLDTYIEHLQKELNNVEVETANVVTEIEHLAKTNQDDSVQLEAKLEELEQMTAEANEGNVSPMLLDTDMNLGENLEQLELENKVDELKSILKAVECLQCKVEWFNALEQVDDALAGLKVIAFDVNYIRLSLQTYVPTVESISCLQRVEDTIDASVLSHELLIEVFEGTTKLKDIQVFPRDIYVDDIVDNAKSVRSTVFFFSLSSKSSLQWLIQKLQDRIILGTLRCLVVKDANKSRYCLEYLDKDETIVAHLVRGVDAYIKLSHGWPIFGSPLKLISIRGSDILKKRSPNFHCEVENLAKNLDTHNQQNILDFVDAVEKVIIEQLQLDPRAAAGSG</sequence>
<keyword evidence="3" id="KW-1185">Reference proteome</keyword>
<protein>
    <submittedName>
        <fullName evidence="2">Uncharacterized protein</fullName>
    </submittedName>
</protein>
<dbReference type="PANTHER" id="PTHR36037">
    <property type="entry name" value="RNA-DIRECTED DNA POLYMERASE (REVERSE TRANSCRIPTASE)-RELATED FAMILY PROTEIN"/>
    <property type="match status" value="1"/>
</dbReference>
<organism evidence="2 3">
    <name type="scientific">Vicia faba</name>
    <name type="common">Broad bean</name>
    <name type="synonym">Faba vulgaris</name>
    <dbReference type="NCBI Taxonomy" id="3906"/>
    <lineage>
        <taxon>Eukaryota</taxon>
        <taxon>Viridiplantae</taxon>
        <taxon>Streptophyta</taxon>
        <taxon>Embryophyta</taxon>
        <taxon>Tracheophyta</taxon>
        <taxon>Spermatophyta</taxon>
        <taxon>Magnoliopsida</taxon>
        <taxon>eudicotyledons</taxon>
        <taxon>Gunneridae</taxon>
        <taxon>Pentapetalae</taxon>
        <taxon>rosids</taxon>
        <taxon>fabids</taxon>
        <taxon>Fabales</taxon>
        <taxon>Fabaceae</taxon>
        <taxon>Papilionoideae</taxon>
        <taxon>50 kb inversion clade</taxon>
        <taxon>NPAAA clade</taxon>
        <taxon>Hologalegina</taxon>
        <taxon>IRL clade</taxon>
        <taxon>Fabeae</taxon>
        <taxon>Vicia</taxon>
    </lineage>
</organism>
<evidence type="ECO:0000313" key="3">
    <source>
        <dbReference type="Proteomes" id="UP001157006"/>
    </source>
</evidence>
<name>A0AAV0ZMG1_VICFA</name>
<dbReference type="PANTHER" id="PTHR36037:SF1">
    <property type="entry name" value="RNA-DIRECTED DNA POLYMERASE (REVERSE TRANSCRIPTASE)-RELATED FAMILY PROTEIN"/>
    <property type="match status" value="1"/>
</dbReference>
<dbReference type="Proteomes" id="UP001157006">
    <property type="component" value="Chromosome 2"/>
</dbReference>
<gene>
    <name evidence="2" type="ORF">VFH_II106840</name>
</gene>
<dbReference type="AlphaFoldDB" id="A0AAV0ZMG1"/>
<evidence type="ECO:0000256" key="1">
    <source>
        <dbReference type="SAM" id="Coils"/>
    </source>
</evidence>
<evidence type="ECO:0000313" key="2">
    <source>
        <dbReference type="EMBL" id="CAI8597987.1"/>
    </source>
</evidence>
<reference evidence="2 3" key="1">
    <citation type="submission" date="2023-01" db="EMBL/GenBank/DDBJ databases">
        <authorList>
            <person name="Kreplak J."/>
        </authorList>
    </citation>
    <scope>NUCLEOTIDE SEQUENCE [LARGE SCALE GENOMIC DNA]</scope>
</reference>
<proteinExistence type="predicted"/>
<accession>A0AAV0ZMG1</accession>